<feature type="domain" description="Carnitine O-palmitoyltransferase N-terminal" evidence="13">
    <location>
        <begin position="1"/>
        <end position="47"/>
    </location>
</feature>
<evidence type="ECO:0000256" key="2">
    <source>
        <dbReference type="ARBA" id="ARBA00005232"/>
    </source>
</evidence>
<comment type="similarity">
    <text evidence="2">Belongs to the carnitine/choline acetyltransferase family.</text>
</comment>
<feature type="domain" description="Choline/carnitine acyltransferase" evidence="12">
    <location>
        <begin position="175"/>
        <end position="530"/>
    </location>
</feature>
<keyword evidence="6 11" id="KW-1133">Transmembrane helix</keyword>
<name>A0ABQ9TVW2_SAGOE</name>
<dbReference type="InterPro" id="IPR042231">
    <property type="entry name" value="Cho/carn_acyl_trans_2"/>
</dbReference>
<dbReference type="InterPro" id="IPR039551">
    <property type="entry name" value="Cho/carn_acyl_trans"/>
</dbReference>
<feature type="compositionally biased region" description="Pro residues" evidence="10">
    <location>
        <begin position="754"/>
        <end position="837"/>
    </location>
</feature>
<feature type="compositionally biased region" description="Pro residues" evidence="10">
    <location>
        <begin position="561"/>
        <end position="667"/>
    </location>
</feature>
<sequence length="1055" mass="117137">MAEAHQAVDFRPSLTSDGAEVELSAPVLQEIYLSGLRSWKRHLSRFWNDFLTGVFPASPLSWLFLFSAIQLAWFLQLDPSLGLMEKIKELLPDWGGQHHGLRGVLAAALFASCLWGALIFTLHVALRLLLSYHGWLLEPHGAMSSPTKTWLALVRIFSGRHPMLFSYQRSLPRQPVPSVQDTVRKYLESVRPVLSDEDFDWTAVLAQEFLRLQASLLQWYLRLKSWWASNYVSDWWEEFVYLRSRNPLMVNSNYYMMDFLYVTPTPLQAARAGNAIHALLLYRHRLNRQEIPPLTAHGSLQTLLMGMRPLCSAQYEKIFNTTRIPGVQKDHIRHLHDSQHVAVLHRGRFFRVGTHSRNSLLSPRALEQQFQRILDDPSPACPHEEHLAALTAAPRDTWAQVRTSLKTQAAEALEVVEGAAFFVSLDAEPAGLTREDPAASLDAYAHALLAGRGHDRWFDKSFTLIVFSNGKLGLSVEHSWADCPISGHMWEFTLATECFQLGYSADGHCKGHPDPTLPQPQRLQWDLPDQAPIPNPNPTQTPIPNPNPTPNPTQTQTPQNQPQPQPQPPIPNPNTKPPYPTPTQTPHTQPQPPIPNPNPNPTPHTQPQLKPPIPNPNPTPIPNPNPKPPYPTPNPTPTQPPYPTPTPSPQPQPQTQPNPPYPTPTPHTQPHTQPQTQPPIPNPNPKPPTPTPNPTQPPMPNPNPKPPYPTPYPTPTPTQPPYPTPTPGPHTQPQPQAPNPNPKPNPTTHTQPQPQAPIPNPIPNPNPNPTPIPNPNPNPPYPTPYPTPTQPPYQPQTQPPIPNPIPNPPYPTPMPHTQPQPNPHTQPQPQPNPPYPTPTSHTQPQPQPNPPYPTPTQPPIPNPNPPYPTPTPHNPSPNPPYPTPPTPHNPNPNPPYPTPTPYPILTPHPSSLLPQQIHSSISVALRGAKILSENVDCHVFPFSLFGKSFIRRCHLSSDSFIQIALQLAHFRVSWFPKHSRLRVSVHPSPTACPSTVPCGHCHCGSTILNSLSQPFLGWLEEAGGLDRDGSSLYDFLSPADSLLSSLSPRTGVNSA</sequence>
<keyword evidence="4 11" id="KW-0812">Transmembrane</keyword>
<comment type="caution">
    <text evidence="14">The sequence shown here is derived from an EMBL/GenBank/DDBJ whole genome shotgun (WGS) entry which is preliminary data.</text>
</comment>
<keyword evidence="7" id="KW-0443">Lipid metabolism</keyword>
<dbReference type="Gene3D" id="6.10.250.1760">
    <property type="match status" value="1"/>
</dbReference>
<evidence type="ECO:0000256" key="7">
    <source>
        <dbReference type="ARBA" id="ARBA00023098"/>
    </source>
</evidence>
<dbReference type="PANTHER" id="PTHR22589">
    <property type="entry name" value="CARNITINE O-ACYLTRANSFERASE"/>
    <property type="match status" value="1"/>
</dbReference>
<evidence type="ECO:0000256" key="9">
    <source>
        <dbReference type="ARBA" id="ARBA00023315"/>
    </source>
</evidence>
<feature type="compositionally biased region" description="Pro residues" evidence="10">
    <location>
        <begin position="845"/>
        <end position="906"/>
    </location>
</feature>
<dbReference type="InterPro" id="IPR032476">
    <property type="entry name" value="CPT_N"/>
</dbReference>
<proteinExistence type="inferred from homology"/>
<dbReference type="PROSITE" id="PS00439">
    <property type="entry name" value="ACYLTRANSF_C_1"/>
    <property type="match status" value="1"/>
</dbReference>
<evidence type="ECO:0008006" key="16">
    <source>
        <dbReference type="Google" id="ProtNLM"/>
    </source>
</evidence>
<gene>
    <name evidence="14" type="ORF">P7K49_034840</name>
</gene>
<evidence type="ECO:0000256" key="4">
    <source>
        <dbReference type="ARBA" id="ARBA00022692"/>
    </source>
</evidence>
<feature type="compositionally biased region" description="Pro residues" evidence="10">
    <location>
        <begin position="676"/>
        <end position="745"/>
    </location>
</feature>
<feature type="compositionally biased region" description="Pro residues" evidence="10">
    <location>
        <begin position="531"/>
        <end position="551"/>
    </location>
</feature>
<dbReference type="Proteomes" id="UP001266305">
    <property type="component" value="Unassembled WGS sequence"/>
</dbReference>
<keyword evidence="15" id="KW-1185">Reference proteome</keyword>
<organism evidence="14 15">
    <name type="scientific">Saguinus oedipus</name>
    <name type="common">Cotton-top tamarin</name>
    <name type="synonym">Oedipomidas oedipus</name>
    <dbReference type="NCBI Taxonomy" id="9490"/>
    <lineage>
        <taxon>Eukaryota</taxon>
        <taxon>Metazoa</taxon>
        <taxon>Chordata</taxon>
        <taxon>Craniata</taxon>
        <taxon>Vertebrata</taxon>
        <taxon>Euteleostomi</taxon>
        <taxon>Mammalia</taxon>
        <taxon>Eutheria</taxon>
        <taxon>Euarchontoglires</taxon>
        <taxon>Primates</taxon>
        <taxon>Haplorrhini</taxon>
        <taxon>Platyrrhini</taxon>
        <taxon>Cebidae</taxon>
        <taxon>Callitrichinae</taxon>
        <taxon>Saguinus</taxon>
    </lineage>
</organism>
<dbReference type="InterPro" id="IPR000542">
    <property type="entry name" value="Carn_acyl_trans"/>
</dbReference>
<protein>
    <recommendedName>
        <fullName evidence="16">Carnitine O-palmitoyltransferase</fullName>
    </recommendedName>
</protein>
<keyword evidence="3" id="KW-0808">Transferase</keyword>
<accession>A0ABQ9TVW2</accession>
<evidence type="ECO:0000256" key="11">
    <source>
        <dbReference type="SAM" id="Phobius"/>
    </source>
</evidence>
<evidence type="ECO:0000256" key="10">
    <source>
        <dbReference type="SAM" id="MobiDB-lite"/>
    </source>
</evidence>
<reference evidence="14 15" key="1">
    <citation type="submission" date="2023-05" db="EMBL/GenBank/DDBJ databases">
        <title>B98-5 Cell Line De Novo Hybrid Assembly: An Optical Mapping Approach.</title>
        <authorList>
            <person name="Kananen K."/>
            <person name="Auerbach J.A."/>
            <person name="Kautto E."/>
            <person name="Blachly J.S."/>
        </authorList>
    </citation>
    <scope>NUCLEOTIDE SEQUENCE [LARGE SCALE GENOMIC DNA]</scope>
    <source>
        <strain evidence="14">B95-8</strain>
        <tissue evidence="14">Cell line</tissue>
    </source>
</reference>
<dbReference type="Gene3D" id="3.30.559.70">
    <property type="entry name" value="Choline/Carnitine o-acyltransferase, domain 2"/>
    <property type="match status" value="1"/>
</dbReference>
<evidence type="ECO:0000256" key="5">
    <source>
        <dbReference type="ARBA" id="ARBA00022832"/>
    </source>
</evidence>
<feature type="transmembrane region" description="Helical" evidence="11">
    <location>
        <begin position="50"/>
        <end position="75"/>
    </location>
</feature>
<evidence type="ECO:0000313" key="15">
    <source>
        <dbReference type="Proteomes" id="UP001266305"/>
    </source>
</evidence>
<feature type="transmembrane region" description="Helical" evidence="11">
    <location>
        <begin position="104"/>
        <end position="126"/>
    </location>
</feature>
<dbReference type="InterPro" id="IPR023213">
    <property type="entry name" value="CAT-like_dom_sf"/>
</dbReference>
<feature type="region of interest" description="Disordered" evidence="10">
    <location>
        <begin position="510"/>
        <end position="911"/>
    </location>
</feature>
<keyword evidence="5" id="KW-0276">Fatty acid metabolism</keyword>
<dbReference type="Pfam" id="PF00755">
    <property type="entry name" value="Carn_acyltransf"/>
    <property type="match status" value="2"/>
</dbReference>
<feature type="domain" description="Choline/carnitine acyltransferase" evidence="12">
    <location>
        <begin position="914"/>
        <end position="972"/>
    </location>
</feature>
<dbReference type="Pfam" id="PF16484">
    <property type="entry name" value="CPT_N"/>
    <property type="match status" value="1"/>
</dbReference>
<evidence type="ECO:0000256" key="8">
    <source>
        <dbReference type="ARBA" id="ARBA00023136"/>
    </source>
</evidence>
<dbReference type="EMBL" id="JASSZA010000019">
    <property type="protein sequence ID" value="KAK2088933.1"/>
    <property type="molecule type" value="Genomic_DNA"/>
</dbReference>
<evidence type="ECO:0000313" key="14">
    <source>
        <dbReference type="EMBL" id="KAK2088933.1"/>
    </source>
</evidence>
<evidence type="ECO:0000259" key="12">
    <source>
        <dbReference type="Pfam" id="PF00755"/>
    </source>
</evidence>
<dbReference type="SUPFAM" id="SSF52777">
    <property type="entry name" value="CoA-dependent acyltransferases"/>
    <property type="match status" value="2"/>
</dbReference>
<keyword evidence="8 11" id="KW-0472">Membrane</keyword>
<dbReference type="Gene3D" id="3.30.559.10">
    <property type="entry name" value="Chloramphenicol acetyltransferase-like domain"/>
    <property type="match status" value="2"/>
</dbReference>
<evidence type="ECO:0000256" key="6">
    <source>
        <dbReference type="ARBA" id="ARBA00022989"/>
    </source>
</evidence>
<comment type="subcellular location">
    <subcellularLocation>
        <location evidence="1">Membrane</location>
        <topology evidence="1">Multi-pass membrane protein</topology>
    </subcellularLocation>
</comment>
<dbReference type="PROSITE" id="PS00440">
    <property type="entry name" value="ACYLTRANSF_C_2"/>
    <property type="match status" value="1"/>
</dbReference>
<dbReference type="PANTHER" id="PTHR22589:SF55">
    <property type="entry name" value="CARNITINE O-PALMITOYLTRANSFERASE 1, BRAIN ISOFORM"/>
    <property type="match status" value="1"/>
</dbReference>
<evidence type="ECO:0000256" key="1">
    <source>
        <dbReference type="ARBA" id="ARBA00004141"/>
    </source>
</evidence>
<keyword evidence="9" id="KW-0012">Acyltransferase</keyword>
<evidence type="ECO:0000256" key="3">
    <source>
        <dbReference type="ARBA" id="ARBA00022679"/>
    </source>
</evidence>
<evidence type="ECO:0000259" key="13">
    <source>
        <dbReference type="Pfam" id="PF16484"/>
    </source>
</evidence>